<dbReference type="RefSeq" id="WP_379047217.1">
    <property type="nucleotide sequence ID" value="NZ_JBHULZ010000041.1"/>
</dbReference>
<evidence type="ECO:0000313" key="1">
    <source>
        <dbReference type="EMBL" id="MFD2698143.1"/>
    </source>
</evidence>
<evidence type="ECO:0008006" key="3">
    <source>
        <dbReference type="Google" id="ProtNLM"/>
    </source>
</evidence>
<dbReference type="EMBL" id="JBHULZ010000041">
    <property type="protein sequence ID" value="MFD2698143.1"/>
    <property type="molecule type" value="Genomic_DNA"/>
</dbReference>
<reference evidence="2" key="1">
    <citation type="journal article" date="2019" name="Int. J. Syst. Evol. Microbiol.">
        <title>The Global Catalogue of Microorganisms (GCM) 10K type strain sequencing project: providing services to taxonomists for standard genome sequencing and annotation.</title>
        <authorList>
            <consortium name="The Broad Institute Genomics Platform"/>
            <consortium name="The Broad Institute Genome Sequencing Center for Infectious Disease"/>
            <person name="Wu L."/>
            <person name="Ma J."/>
        </authorList>
    </citation>
    <scope>NUCLEOTIDE SEQUENCE [LARGE SCALE GENOMIC DNA]</scope>
    <source>
        <strain evidence="2">KCTC 42255</strain>
    </source>
</reference>
<comment type="caution">
    <text evidence="1">The sequence shown here is derived from an EMBL/GenBank/DDBJ whole genome shotgun (WGS) entry which is preliminary data.</text>
</comment>
<sequence length="223" mass="25415">MKKILFAFFFFSSAVFYSQENIEKPIDSISQSTDKLGLKIGLNYFGLQGNQFETQDELGFNVGLIFKTDLSKHSGFLYGIDIYKQYFSVEAIDLLGRKENVKNEFLAGQIHFSFNYSLIPNHLSIFTGPAVQFNSKLDYDNRYKNHQLVAQPSLSITEFKEVNRFNFIAQGGIMMGLKNIQVFLNYQYGLSNFMAPSKDQQNPDKDFTANASTITAGLVFYLN</sequence>
<organism evidence="1 2">
    <name type="scientific">Mesonia sediminis</name>
    <dbReference type="NCBI Taxonomy" id="1703946"/>
    <lineage>
        <taxon>Bacteria</taxon>
        <taxon>Pseudomonadati</taxon>
        <taxon>Bacteroidota</taxon>
        <taxon>Flavobacteriia</taxon>
        <taxon>Flavobacteriales</taxon>
        <taxon>Flavobacteriaceae</taxon>
        <taxon>Mesonia</taxon>
    </lineage>
</organism>
<name>A0ABW5SG49_9FLAO</name>
<evidence type="ECO:0000313" key="2">
    <source>
        <dbReference type="Proteomes" id="UP001597357"/>
    </source>
</evidence>
<gene>
    <name evidence="1" type="ORF">ACFSQ0_09090</name>
</gene>
<protein>
    <recommendedName>
        <fullName evidence="3">Outer membrane protein beta-barrel domain-containing protein</fullName>
    </recommendedName>
</protein>
<proteinExistence type="predicted"/>
<accession>A0ABW5SG49</accession>
<dbReference type="Proteomes" id="UP001597357">
    <property type="component" value="Unassembled WGS sequence"/>
</dbReference>
<keyword evidence="2" id="KW-1185">Reference proteome</keyword>